<protein>
    <submittedName>
        <fullName evidence="3">EamA family transporter</fullName>
    </submittedName>
</protein>
<feature type="transmembrane region" description="Helical" evidence="1">
    <location>
        <begin position="122"/>
        <end position="142"/>
    </location>
</feature>
<evidence type="ECO:0000313" key="3">
    <source>
        <dbReference type="EMBL" id="QSI77326.1"/>
    </source>
</evidence>
<gene>
    <name evidence="3" type="ORF">JY500_01340</name>
</gene>
<accession>A0ABX7M8U7</accession>
<keyword evidence="1" id="KW-0472">Membrane</keyword>
<keyword evidence="1" id="KW-1133">Transmembrane helix</keyword>
<dbReference type="Gene3D" id="1.10.3730.20">
    <property type="match status" value="2"/>
</dbReference>
<feature type="transmembrane region" description="Helical" evidence="1">
    <location>
        <begin position="272"/>
        <end position="290"/>
    </location>
</feature>
<feature type="domain" description="EamA" evidence="2">
    <location>
        <begin position="9"/>
        <end position="139"/>
    </location>
</feature>
<dbReference type="InterPro" id="IPR000620">
    <property type="entry name" value="EamA_dom"/>
</dbReference>
<feature type="transmembrane region" description="Helical" evidence="1">
    <location>
        <begin position="214"/>
        <end position="247"/>
    </location>
</feature>
<feature type="transmembrane region" description="Helical" evidence="1">
    <location>
        <begin position="35"/>
        <end position="55"/>
    </location>
</feature>
<keyword evidence="4" id="KW-1185">Reference proteome</keyword>
<dbReference type="Pfam" id="PF00892">
    <property type="entry name" value="EamA"/>
    <property type="match status" value="2"/>
</dbReference>
<feature type="transmembrane region" description="Helical" evidence="1">
    <location>
        <begin position="183"/>
        <end position="202"/>
    </location>
</feature>
<dbReference type="RefSeq" id="WP_206254807.1">
    <property type="nucleotide sequence ID" value="NZ_CP071060.1"/>
</dbReference>
<dbReference type="InterPro" id="IPR037185">
    <property type="entry name" value="EmrE-like"/>
</dbReference>
<proteinExistence type="predicted"/>
<keyword evidence="1" id="KW-0812">Transmembrane</keyword>
<feature type="transmembrane region" description="Helical" evidence="1">
    <location>
        <begin position="61"/>
        <end position="83"/>
    </location>
</feature>
<sequence>MALSAEAFALVLCGALLHALWNLQAKRASGGLPFVWLYGLVSLVAAMPLIALLLWRDPSQWPGVSGWSVIAASAAVHVLYGLVLQKGYRASDFAIVYPLARGTGPLFSVLAAVLILGELPGLVGASGIALLLAGIVLVSGLVPLRARSPAQRRGLLWGGLTGLCIAIYTLIDAWAVKRIGMSPVLYYCLSLGVRTVLLAPLAARHAAAVRTQWLAFRGPVLAVGLLSPVAYMLVLTAMVIAPLSYVAPLRELSMLLGVWLGARVLRETLSPLRLVGTLCMLAGVAALACAR</sequence>
<feature type="transmembrane region" description="Helical" evidence="1">
    <location>
        <begin position="6"/>
        <end position="23"/>
    </location>
</feature>
<dbReference type="SUPFAM" id="SSF103481">
    <property type="entry name" value="Multidrug resistance efflux transporter EmrE"/>
    <property type="match status" value="2"/>
</dbReference>
<evidence type="ECO:0000256" key="1">
    <source>
        <dbReference type="SAM" id="Phobius"/>
    </source>
</evidence>
<dbReference type="Proteomes" id="UP000663570">
    <property type="component" value="Chromosome"/>
</dbReference>
<feature type="transmembrane region" description="Helical" evidence="1">
    <location>
        <begin position="154"/>
        <end position="171"/>
    </location>
</feature>
<feature type="transmembrane region" description="Helical" evidence="1">
    <location>
        <begin position="95"/>
        <end position="116"/>
    </location>
</feature>
<reference evidence="3 4" key="1">
    <citation type="submission" date="2021-02" db="EMBL/GenBank/DDBJ databases">
        <title>Niveibacterium changnyeongensis HC41.</title>
        <authorList>
            <person name="Kang M."/>
        </authorList>
    </citation>
    <scope>NUCLEOTIDE SEQUENCE [LARGE SCALE GENOMIC DNA]</scope>
    <source>
        <strain evidence="3 4">HC41</strain>
    </source>
</reference>
<evidence type="ECO:0000313" key="4">
    <source>
        <dbReference type="Proteomes" id="UP000663570"/>
    </source>
</evidence>
<feature type="domain" description="EamA" evidence="2">
    <location>
        <begin position="153"/>
        <end position="287"/>
    </location>
</feature>
<evidence type="ECO:0000259" key="2">
    <source>
        <dbReference type="Pfam" id="PF00892"/>
    </source>
</evidence>
<name>A0ABX7M8U7_9RHOO</name>
<organism evidence="3 4">
    <name type="scientific">Niveibacterium microcysteis</name>
    <dbReference type="NCBI Taxonomy" id="2811415"/>
    <lineage>
        <taxon>Bacteria</taxon>
        <taxon>Pseudomonadati</taxon>
        <taxon>Pseudomonadota</taxon>
        <taxon>Betaproteobacteria</taxon>
        <taxon>Rhodocyclales</taxon>
        <taxon>Rhodocyclaceae</taxon>
        <taxon>Niveibacterium</taxon>
    </lineage>
</organism>
<dbReference type="EMBL" id="CP071060">
    <property type="protein sequence ID" value="QSI77326.1"/>
    <property type="molecule type" value="Genomic_DNA"/>
</dbReference>